<dbReference type="InterPro" id="IPR050189">
    <property type="entry name" value="MFS_Efflux_Transporters"/>
</dbReference>
<evidence type="ECO:0000313" key="9">
    <source>
        <dbReference type="Proteomes" id="UP000277179"/>
    </source>
</evidence>
<comment type="caution">
    <text evidence="8">The sequence shown here is derived from an EMBL/GenBank/DDBJ whole genome shotgun (WGS) entry which is preliminary data.</text>
</comment>
<feature type="transmembrane region" description="Helical" evidence="6">
    <location>
        <begin position="315"/>
        <end position="332"/>
    </location>
</feature>
<feature type="domain" description="Major facilitator superfamily (MFS) profile" evidence="7">
    <location>
        <begin position="28"/>
        <end position="402"/>
    </location>
</feature>
<dbReference type="SUPFAM" id="SSF103473">
    <property type="entry name" value="MFS general substrate transporter"/>
    <property type="match status" value="1"/>
</dbReference>
<dbReference type="PROSITE" id="PS50850">
    <property type="entry name" value="MFS"/>
    <property type="match status" value="1"/>
</dbReference>
<organism evidence="8 9">
    <name type="scientific">Pseudomonas salomonii</name>
    <dbReference type="NCBI Taxonomy" id="191391"/>
    <lineage>
        <taxon>Bacteria</taxon>
        <taxon>Pseudomonadati</taxon>
        <taxon>Pseudomonadota</taxon>
        <taxon>Gammaproteobacteria</taxon>
        <taxon>Pseudomonadales</taxon>
        <taxon>Pseudomonadaceae</taxon>
        <taxon>Pseudomonas</taxon>
    </lineage>
</organism>
<evidence type="ECO:0000256" key="4">
    <source>
        <dbReference type="ARBA" id="ARBA00022989"/>
    </source>
</evidence>
<dbReference type="InterPro" id="IPR011701">
    <property type="entry name" value="MFS"/>
</dbReference>
<dbReference type="Pfam" id="PF07690">
    <property type="entry name" value="MFS_1"/>
    <property type="match status" value="1"/>
</dbReference>
<keyword evidence="4 6" id="KW-1133">Transmembrane helix</keyword>
<comment type="subcellular location">
    <subcellularLocation>
        <location evidence="1">Cell membrane</location>
        <topology evidence="1">Multi-pass membrane protein</topology>
    </subcellularLocation>
</comment>
<evidence type="ECO:0000256" key="3">
    <source>
        <dbReference type="ARBA" id="ARBA00022692"/>
    </source>
</evidence>
<keyword evidence="3 6" id="KW-0812">Transmembrane</keyword>
<name>A0A3M4QHC6_9PSED</name>
<dbReference type="GO" id="GO:0022857">
    <property type="term" value="F:transmembrane transporter activity"/>
    <property type="evidence" value="ECO:0007669"/>
    <property type="project" value="InterPro"/>
</dbReference>
<feature type="transmembrane region" description="Helical" evidence="6">
    <location>
        <begin position="119"/>
        <end position="140"/>
    </location>
</feature>
<evidence type="ECO:0000256" key="6">
    <source>
        <dbReference type="SAM" id="Phobius"/>
    </source>
</evidence>
<feature type="transmembrane region" description="Helical" evidence="6">
    <location>
        <begin position="353"/>
        <end position="374"/>
    </location>
</feature>
<feature type="transmembrane region" description="Helical" evidence="6">
    <location>
        <begin position="30"/>
        <end position="50"/>
    </location>
</feature>
<evidence type="ECO:0000256" key="2">
    <source>
        <dbReference type="ARBA" id="ARBA00022475"/>
    </source>
</evidence>
<protein>
    <recommendedName>
        <fullName evidence="7">Major facilitator superfamily (MFS) profile domain-containing protein</fullName>
    </recommendedName>
</protein>
<feature type="transmembrane region" description="Helical" evidence="6">
    <location>
        <begin position="380"/>
        <end position="397"/>
    </location>
</feature>
<feature type="transmembrane region" description="Helical" evidence="6">
    <location>
        <begin position="259"/>
        <end position="278"/>
    </location>
</feature>
<dbReference type="GO" id="GO:0005886">
    <property type="term" value="C:plasma membrane"/>
    <property type="evidence" value="ECO:0007669"/>
    <property type="project" value="UniProtKB-SubCell"/>
</dbReference>
<dbReference type="AlphaFoldDB" id="A0A3M4QHC6"/>
<dbReference type="EMBL" id="RBRL01000142">
    <property type="protein sequence ID" value="RMQ89861.1"/>
    <property type="molecule type" value="Genomic_DNA"/>
</dbReference>
<dbReference type="Gene3D" id="1.20.1250.20">
    <property type="entry name" value="MFS general substrate transporter like domains"/>
    <property type="match status" value="2"/>
</dbReference>
<sequence>MHFFPTELPMTTQQTPGHVLPARSAAKMEAAMAVGAFAIGTGEFAIMGLMPDIAQNLGLSEPQVGHAISAYALGVMVGAPLLAILGAKLLRKHMLLLLMGLYALGNLATAFTPTFGSLVAFRFISGLPHGAYFGIAAVVASSMVPNDKRAGAVARVMMGLTLAMLLGNPIATFLGQHLGWRSAFALVSAIALCTIALVWQFVPDRHDEPRSDPRKELRAFTKPQVWMALSIGAIGFAGMFCVFSYLAPTMLEVTKVSPQWIPFGLAAFGVGGIIGNIAGGKLFDRLQFRAVGWIMVWSMAVLIFFTFAASSLWSVLLGIGLVGTMIAMAAPLQIRLMDIAHEAPSLAAASNHAAFNLANALGPWLGGMAITAGYGWTSTGYIGAATALVGLGIYLIARRMKGGH</sequence>
<feature type="transmembrane region" description="Helical" evidence="6">
    <location>
        <begin position="70"/>
        <end position="87"/>
    </location>
</feature>
<proteinExistence type="predicted"/>
<dbReference type="InterPro" id="IPR020846">
    <property type="entry name" value="MFS_dom"/>
</dbReference>
<feature type="transmembrane region" description="Helical" evidence="6">
    <location>
        <begin position="290"/>
        <end position="309"/>
    </location>
</feature>
<dbReference type="PANTHER" id="PTHR43124">
    <property type="entry name" value="PURINE EFFLUX PUMP PBUE"/>
    <property type="match status" value="1"/>
</dbReference>
<dbReference type="InterPro" id="IPR036259">
    <property type="entry name" value="MFS_trans_sf"/>
</dbReference>
<reference evidence="8 9" key="1">
    <citation type="submission" date="2018-08" db="EMBL/GenBank/DDBJ databases">
        <title>Recombination of ecologically and evolutionarily significant loci maintains genetic cohesion in the Pseudomonas syringae species complex.</title>
        <authorList>
            <person name="Dillon M."/>
            <person name="Thakur S."/>
            <person name="Almeida R.N.D."/>
            <person name="Weir B.S."/>
            <person name="Guttman D.S."/>
        </authorList>
    </citation>
    <scope>NUCLEOTIDE SEQUENCE [LARGE SCALE GENOMIC DNA]</scope>
    <source>
        <strain evidence="8 9">ICMP 11288</strain>
    </source>
</reference>
<feature type="transmembrane region" description="Helical" evidence="6">
    <location>
        <begin position="94"/>
        <end position="113"/>
    </location>
</feature>
<evidence type="ECO:0000256" key="5">
    <source>
        <dbReference type="ARBA" id="ARBA00023136"/>
    </source>
</evidence>
<evidence type="ECO:0000313" key="8">
    <source>
        <dbReference type="EMBL" id="RMQ89861.1"/>
    </source>
</evidence>
<evidence type="ECO:0000259" key="7">
    <source>
        <dbReference type="PROSITE" id="PS50850"/>
    </source>
</evidence>
<keyword evidence="5 6" id="KW-0472">Membrane</keyword>
<accession>A0A3M4QHC6</accession>
<dbReference type="CDD" id="cd17324">
    <property type="entry name" value="MFS_NepI_like"/>
    <property type="match status" value="1"/>
</dbReference>
<evidence type="ECO:0000256" key="1">
    <source>
        <dbReference type="ARBA" id="ARBA00004651"/>
    </source>
</evidence>
<gene>
    <name evidence="8" type="ORF">ALP97_04452</name>
</gene>
<feature type="transmembrane region" description="Helical" evidence="6">
    <location>
        <begin position="223"/>
        <end position="247"/>
    </location>
</feature>
<feature type="transmembrane region" description="Helical" evidence="6">
    <location>
        <begin position="152"/>
        <end position="171"/>
    </location>
</feature>
<feature type="transmembrane region" description="Helical" evidence="6">
    <location>
        <begin position="183"/>
        <end position="202"/>
    </location>
</feature>
<keyword evidence="2" id="KW-1003">Cell membrane</keyword>
<dbReference type="Proteomes" id="UP000277179">
    <property type="component" value="Unassembled WGS sequence"/>
</dbReference>
<dbReference type="PANTHER" id="PTHR43124:SF3">
    <property type="entry name" value="CHLORAMPHENICOL EFFLUX PUMP RV0191"/>
    <property type="match status" value="1"/>
</dbReference>